<proteinExistence type="predicted"/>
<keyword evidence="4" id="KW-1185">Reference proteome</keyword>
<dbReference type="eggNOG" id="ENOG503385K">
    <property type="taxonomic scope" value="Bacteria"/>
</dbReference>
<dbReference type="RefSeq" id="WP_038508185.1">
    <property type="nucleotide sequence ID" value="NZ_CP008953.1"/>
</dbReference>
<reference evidence="3 4" key="1">
    <citation type="journal article" date="2014" name="J. Biotechnol.">
        <title>Complete genome sequence of the actinobacterium Amycolatopsis japonica MG417-CF17(T) (=DSM 44213T) producing (S,S)-N,N'-ethylenediaminedisuccinic acid.</title>
        <authorList>
            <person name="Stegmann E."/>
            <person name="Albersmeier A."/>
            <person name="Spohn M."/>
            <person name="Gert H."/>
            <person name="Weber T."/>
            <person name="Wohlleben W."/>
            <person name="Kalinowski J."/>
            <person name="Ruckert C."/>
        </authorList>
    </citation>
    <scope>NUCLEOTIDE SEQUENCE [LARGE SCALE GENOMIC DNA]</scope>
    <source>
        <strain evidence="4">MG417-CF17 (DSM 44213)</strain>
    </source>
</reference>
<keyword evidence="2" id="KW-1133">Transmembrane helix</keyword>
<evidence type="ECO:0000313" key="4">
    <source>
        <dbReference type="Proteomes" id="UP000028492"/>
    </source>
</evidence>
<dbReference type="HOGENOM" id="CLU_180677_1_0_11"/>
<evidence type="ECO:0000256" key="1">
    <source>
        <dbReference type="SAM" id="Coils"/>
    </source>
</evidence>
<dbReference type="STRING" id="208439.AJAP_03785"/>
<dbReference type="AlphaFoldDB" id="A0A075UMQ6"/>
<keyword evidence="2" id="KW-0472">Membrane</keyword>
<sequence length="89" mass="10238">MNWHQWQEVAGLIGIFVFLTVVITVVVWQFGATIRARGALAREQEYRRLAEKAVQAQEETERKLTELDGRLADLRKSVGTVERILKEVD</sequence>
<evidence type="ECO:0000256" key="2">
    <source>
        <dbReference type="SAM" id="Phobius"/>
    </source>
</evidence>
<dbReference type="KEGG" id="aja:AJAP_03785"/>
<accession>A0A075UMQ6</accession>
<dbReference type="Proteomes" id="UP000028492">
    <property type="component" value="Chromosome"/>
</dbReference>
<feature type="transmembrane region" description="Helical" evidence="2">
    <location>
        <begin position="12"/>
        <end position="32"/>
    </location>
</feature>
<organism evidence="3 4">
    <name type="scientific">Amycolatopsis japonica</name>
    <dbReference type="NCBI Taxonomy" id="208439"/>
    <lineage>
        <taxon>Bacteria</taxon>
        <taxon>Bacillati</taxon>
        <taxon>Actinomycetota</taxon>
        <taxon>Actinomycetes</taxon>
        <taxon>Pseudonocardiales</taxon>
        <taxon>Pseudonocardiaceae</taxon>
        <taxon>Amycolatopsis</taxon>
        <taxon>Amycolatopsis japonica group</taxon>
    </lineage>
</organism>
<name>A0A075UMQ6_9PSEU</name>
<dbReference type="EMBL" id="CP008953">
    <property type="protein sequence ID" value="AIG73681.1"/>
    <property type="molecule type" value="Genomic_DNA"/>
</dbReference>
<keyword evidence="2" id="KW-0812">Transmembrane</keyword>
<evidence type="ECO:0000313" key="3">
    <source>
        <dbReference type="EMBL" id="AIG73681.1"/>
    </source>
</evidence>
<protein>
    <submittedName>
        <fullName evidence="3">Putative membrane protein</fullName>
    </submittedName>
</protein>
<feature type="coiled-coil region" evidence="1">
    <location>
        <begin position="39"/>
        <end position="77"/>
    </location>
</feature>
<keyword evidence="1" id="KW-0175">Coiled coil</keyword>
<gene>
    <name evidence="3" type="ORF">AJAP_03785</name>
</gene>